<gene>
    <name evidence="1" type="ORF">H2RhizoLitter491120_000002</name>
</gene>
<sequence length="84" mass="9534">MSHTWQEMSSCPHLITVGIDEVNGIYFDVSVSDRPDGRSVQMHLFYGKAEELSPAEYILLRNFLIQANNLFKISSQDKIDPASM</sequence>
<reference evidence="1" key="1">
    <citation type="submission" date="2019-05" db="EMBL/GenBank/DDBJ databases">
        <title>Metatranscriptomic reconstruction reveals RNA viruses with the potential to shape carbon cycling in soil.</title>
        <authorList>
            <person name="Starr E.P."/>
            <person name="Nuccio E."/>
            <person name="Pett-Ridge J."/>
            <person name="Banfield J.F."/>
            <person name="Firestone M.K."/>
        </authorList>
    </citation>
    <scope>NUCLEOTIDE SEQUENCE</scope>
    <source>
        <strain evidence="1">H2_Rhizo_Litter_49_scaffold_1120</strain>
    </source>
</reference>
<accession>A0A514D999</accession>
<evidence type="ECO:0000313" key="1">
    <source>
        <dbReference type="EMBL" id="QDH90181.1"/>
    </source>
</evidence>
<name>A0A514D999_9VIRU</name>
<proteinExistence type="predicted"/>
<organism evidence="1">
    <name type="scientific">Leviviridae sp</name>
    <dbReference type="NCBI Taxonomy" id="2027243"/>
    <lineage>
        <taxon>Viruses</taxon>
        <taxon>Riboviria</taxon>
        <taxon>Orthornavirae</taxon>
        <taxon>Lenarviricota</taxon>
        <taxon>Leviviricetes</taxon>
        <taxon>Norzivirales</taxon>
        <taxon>Fiersviridae</taxon>
    </lineage>
</organism>
<dbReference type="EMBL" id="MN035330">
    <property type="protein sequence ID" value="QDH90181.1"/>
    <property type="molecule type" value="Genomic_RNA"/>
</dbReference>
<protein>
    <submittedName>
        <fullName evidence="1">Uncharacterized protein</fullName>
    </submittedName>
</protein>